<proteinExistence type="predicted"/>
<evidence type="ECO:0000256" key="1">
    <source>
        <dbReference type="SAM" id="MobiDB-lite"/>
    </source>
</evidence>
<feature type="region of interest" description="Disordered" evidence="1">
    <location>
        <begin position="141"/>
        <end position="226"/>
    </location>
</feature>
<accession>A0A914H6M7</accession>
<evidence type="ECO:0000256" key="2">
    <source>
        <dbReference type="SAM" id="SignalP"/>
    </source>
</evidence>
<feature type="compositionally biased region" description="Polar residues" evidence="1">
    <location>
        <begin position="208"/>
        <end position="226"/>
    </location>
</feature>
<feature type="chain" id="PRO_5037356429" evidence="2">
    <location>
        <begin position="19"/>
        <end position="226"/>
    </location>
</feature>
<reference evidence="4" key="1">
    <citation type="submission" date="2022-11" db="UniProtKB">
        <authorList>
            <consortium name="WormBaseParasite"/>
        </authorList>
    </citation>
    <scope>IDENTIFICATION</scope>
</reference>
<keyword evidence="2" id="KW-0732">Signal</keyword>
<evidence type="ECO:0000313" key="3">
    <source>
        <dbReference type="Proteomes" id="UP000887572"/>
    </source>
</evidence>
<keyword evidence="3" id="KW-1185">Reference proteome</keyword>
<dbReference type="WBParaSite" id="Gr19_v10_g14671.t1">
    <property type="protein sequence ID" value="Gr19_v10_g14671.t1"/>
    <property type="gene ID" value="Gr19_v10_g14671"/>
</dbReference>
<sequence length="226" mass="24167">MIALLVILLVAFVDPNLGNFWDQGSFWDHKADNCYYALRHRGTPSVDMFRKMQQWGTSDVWEGLELDERDCPAYFDGCQTYSCIDENGDQIFVVNSCVPDSGKCTHSDLDPICANDGGTPKCELCHEGLCNKAKIELKKPLLKNVQKPNNPPETGTGGAKNESSSEVNGTGGAKNESSSEVNGTGGAKNESSSEVNGTGGAKNESSSEENGMTTGANDELSSTPAD</sequence>
<evidence type="ECO:0000313" key="4">
    <source>
        <dbReference type="WBParaSite" id="Gr19_v10_g14671.t1"/>
    </source>
</evidence>
<dbReference type="AlphaFoldDB" id="A0A914H6M7"/>
<dbReference type="Proteomes" id="UP000887572">
    <property type="component" value="Unplaced"/>
</dbReference>
<protein>
    <submittedName>
        <fullName evidence="4">Uncharacterized protein</fullName>
    </submittedName>
</protein>
<feature type="signal peptide" evidence="2">
    <location>
        <begin position="1"/>
        <end position="18"/>
    </location>
</feature>
<name>A0A914H6M7_GLORO</name>
<organism evidence="3 4">
    <name type="scientific">Globodera rostochiensis</name>
    <name type="common">Golden nematode worm</name>
    <name type="synonym">Heterodera rostochiensis</name>
    <dbReference type="NCBI Taxonomy" id="31243"/>
    <lineage>
        <taxon>Eukaryota</taxon>
        <taxon>Metazoa</taxon>
        <taxon>Ecdysozoa</taxon>
        <taxon>Nematoda</taxon>
        <taxon>Chromadorea</taxon>
        <taxon>Rhabditida</taxon>
        <taxon>Tylenchina</taxon>
        <taxon>Tylenchomorpha</taxon>
        <taxon>Tylenchoidea</taxon>
        <taxon>Heteroderidae</taxon>
        <taxon>Heteroderinae</taxon>
        <taxon>Globodera</taxon>
    </lineage>
</organism>